<dbReference type="GeneID" id="109115418"/>
<reference evidence="4" key="1">
    <citation type="submission" date="2025-08" db="UniProtKB">
        <authorList>
            <consortium name="RefSeq"/>
        </authorList>
    </citation>
    <scope>IDENTIFICATION</scope>
</reference>
<dbReference type="AlphaFoldDB" id="A0A1U8Q852"/>
<dbReference type="SUPFAM" id="SSF81382">
    <property type="entry name" value="Skp1 dimerisation domain-like"/>
    <property type="match status" value="1"/>
</dbReference>
<gene>
    <name evidence="4" type="primary">LOC109115418</name>
</gene>
<comment type="pathway">
    <text evidence="1">Protein modification; protein ubiquitination.</text>
</comment>
<sequence>MDANRKEKTTRLRCSSKWSSVIPLLNVSSNILPKVIDYCRKHVNVDELYHLIMAANYLHIKGLLDLTCQKVALIP</sequence>
<dbReference type="GO" id="GO:0097602">
    <property type="term" value="F:cullin family protein binding"/>
    <property type="evidence" value="ECO:0000318"/>
    <property type="project" value="GO_Central"/>
</dbReference>
<accession>A0A1U8Q852</accession>
<evidence type="ECO:0000256" key="1">
    <source>
        <dbReference type="ARBA" id="ARBA00004906"/>
    </source>
</evidence>
<evidence type="ECO:0000259" key="2">
    <source>
        <dbReference type="Pfam" id="PF03931"/>
    </source>
</evidence>
<dbReference type="KEGG" id="nnu:109115418"/>
<evidence type="ECO:0000313" key="3">
    <source>
        <dbReference type="Proteomes" id="UP000189703"/>
    </source>
</evidence>
<name>A0A1U8Q852_NELNU</name>
<dbReference type="InterPro" id="IPR016897">
    <property type="entry name" value="SKP1"/>
</dbReference>
<feature type="domain" description="SKP1 component POZ" evidence="2">
    <location>
        <begin position="20"/>
        <end position="44"/>
    </location>
</feature>
<protein>
    <submittedName>
        <fullName evidence="4">SKP1-like protein 11</fullName>
    </submittedName>
</protein>
<dbReference type="OrthoDB" id="1903179at2759"/>
<dbReference type="GO" id="GO:0005634">
    <property type="term" value="C:nucleus"/>
    <property type="evidence" value="ECO:0000318"/>
    <property type="project" value="GO_Central"/>
</dbReference>
<dbReference type="InterPro" id="IPR016073">
    <property type="entry name" value="Skp1_comp_POZ"/>
</dbReference>
<dbReference type="RefSeq" id="XP_019054958.1">
    <property type="nucleotide sequence ID" value="XM_019199413.1"/>
</dbReference>
<dbReference type="Gene3D" id="3.30.710.10">
    <property type="entry name" value="Potassium Channel Kv1.1, Chain A"/>
    <property type="match status" value="2"/>
</dbReference>
<dbReference type="GO" id="GO:0005737">
    <property type="term" value="C:cytoplasm"/>
    <property type="evidence" value="ECO:0000318"/>
    <property type="project" value="GO_Central"/>
</dbReference>
<evidence type="ECO:0000313" key="4">
    <source>
        <dbReference type="RefSeq" id="XP_019054958.1"/>
    </source>
</evidence>
<dbReference type="PANTHER" id="PTHR11165">
    <property type="entry name" value="SKP1"/>
    <property type="match status" value="1"/>
</dbReference>
<dbReference type="GO" id="GO:0031146">
    <property type="term" value="P:SCF-dependent proteasomal ubiquitin-dependent protein catabolic process"/>
    <property type="evidence" value="ECO:0000318"/>
    <property type="project" value="GO_Central"/>
</dbReference>
<dbReference type="SUPFAM" id="SSF54695">
    <property type="entry name" value="POZ domain"/>
    <property type="match status" value="1"/>
</dbReference>
<dbReference type="InterPro" id="IPR036296">
    <property type="entry name" value="SKP1-like_dim_sf"/>
</dbReference>
<proteinExistence type="predicted"/>
<dbReference type="STRING" id="4432.A0A1U8Q852"/>
<organism evidence="3 4">
    <name type="scientific">Nelumbo nucifera</name>
    <name type="common">Sacred lotus</name>
    <dbReference type="NCBI Taxonomy" id="4432"/>
    <lineage>
        <taxon>Eukaryota</taxon>
        <taxon>Viridiplantae</taxon>
        <taxon>Streptophyta</taxon>
        <taxon>Embryophyta</taxon>
        <taxon>Tracheophyta</taxon>
        <taxon>Spermatophyta</taxon>
        <taxon>Magnoliopsida</taxon>
        <taxon>Proteales</taxon>
        <taxon>Nelumbonaceae</taxon>
        <taxon>Nelumbo</taxon>
    </lineage>
</organism>
<dbReference type="Proteomes" id="UP000189703">
    <property type="component" value="Unplaced"/>
</dbReference>
<dbReference type="Pfam" id="PF03931">
    <property type="entry name" value="Skp1_POZ"/>
    <property type="match status" value="1"/>
</dbReference>
<dbReference type="InParanoid" id="A0A1U8Q852"/>
<dbReference type="InterPro" id="IPR011333">
    <property type="entry name" value="SKP1/BTB/POZ_sf"/>
</dbReference>
<keyword evidence="3" id="KW-1185">Reference proteome</keyword>